<evidence type="ECO:0008006" key="3">
    <source>
        <dbReference type="Google" id="ProtNLM"/>
    </source>
</evidence>
<keyword evidence="2" id="KW-1185">Reference proteome</keyword>
<sequence length="155" mass="17678">MPAVKNYRCADYNLDTGKVIDTGVTTIFVNARGEKGRVSKKLQNFLDLMNDKVVDGDNYIKQLKDKMLMYSNDSEWRRTNMDLKMKMDDARYIGRKEGEKLGRKEGERLGQRKSTLSAIQKVMSALKVTADQAMDILDIPESDRAGYKSELSRKA</sequence>
<organism evidence="1 2">
    <name type="scientific">Lactobacillus porci</name>
    <dbReference type="NCBI Taxonomy" id="2012477"/>
    <lineage>
        <taxon>Bacteria</taxon>
        <taxon>Bacillati</taxon>
        <taxon>Bacillota</taxon>
        <taxon>Bacilli</taxon>
        <taxon>Lactobacillales</taxon>
        <taxon>Lactobacillaceae</taxon>
        <taxon>Lactobacillus</taxon>
    </lineage>
</organism>
<accession>A0A6A8MC00</accession>
<gene>
    <name evidence="1" type="ORF">FYJ62_00415</name>
</gene>
<dbReference type="Proteomes" id="UP000438120">
    <property type="component" value="Unassembled WGS sequence"/>
</dbReference>
<name>A0A6A8MC00_9LACO</name>
<reference evidence="1 2" key="1">
    <citation type="submission" date="2019-08" db="EMBL/GenBank/DDBJ databases">
        <title>In-depth cultivation of the pig gut microbiome towards novel bacterial diversity and tailored functional studies.</title>
        <authorList>
            <person name="Wylensek D."/>
            <person name="Hitch T.C.A."/>
            <person name="Clavel T."/>
        </authorList>
    </citation>
    <scope>NUCLEOTIDE SEQUENCE [LARGE SCALE GENOMIC DNA]</scope>
    <source>
        <strain evidence="1 2">Bifido-178-WT-2B</strain>
    </source>
</reference>
<dbReference type="EMBL" id="VUMX01000001">
    <property type="protein sequence ID" value="MST86152.1"/>
    <property type="molecule type" value="Genomic_DNA"/>
</dbReference>
<evidence type="ECO:0000313" key="2">
    <source>
        <dbReference type="Proteomes" id="UP000438120"/>
    </source>
</evidence>
<proteinExistence type="predicted"/>
<dbReference type="RefSeq" id="WP_154546818.1">
    <property type="nucleotide sequence ID" value="NZ_VUMX01000001.1"/>
</dbReference>
<dbReference type="OrthoDB" id="2290982at2"/>
<dbReference type="AlphaFoldDB" id="A0A6A8MC00"/>
<evidence type="ECO:0000313" key="1">
    <source>
        <dbReference type="EMBL" id="MST86152.1"/>
    </source>
</evidence>
<protein>
    <recommendedName>
        <fullName evidence="3">Rpn family recombination-promoting nuclease/putative transposase</fullName>
    </recommendedName>
</protein>
<comment type="caution">
    <text evidence="1">The sequence shown here is derived from an EMBL/GenBank/DDBJ whole genome shotgun (WGS) entry which is preliminary data.</text>
</comment>